<dbReference type="InterPro" id="IPR011006">
    <property type="entry name" value="CheY-like_superfamily"/>
</dbReference>
<keyword evidence="1" id="KW-0597">Phosphoprotein</keyword>
<organism evidence="7">
    <name type="scientific">bioreactor metagenome</name>
    <dbReference type="NCBI Taxonomy" id="1076179"/>
    <lineage>
        <taxon>unclassified sequences</taxon>
        <taxon>metagenomes</taxon>
        <taxon>ecological metagenomes</taxon>
    </lineage>
</organism>
<dbReference type="Gene3D" id="3.40.50.2300">
    <property type="match status" value="1"/>
</dbReference>
<dbReference type="EMBL" id="VSSQ01023505">
    <property type="protein sequence ID" value="MPM70491.1"/>
    <property type="molecule type" value="Genomic_DNA"/>
</dbReference>
<dbReference type="InterPro" id="IPR039420">
    <property type="entry name" value="WalR-like"/>
</dbReference>
<evidence type="ECO:0000256" key="3">
    <source>
        <dbReference type="ARBA" id="ARBA00023125"/>
    </source>
</evidence>
<dbReference type="InterPro" id="IPR016032">
    <property type="entry name" value="Sig_transdc_resp-reg_C-effctor"/>
</dbReference>
<dbReference type="GO" id="GO:0000160">
    <property type="term" value="P:phosphorelay signal transduction system"/>
    <property type="evidence" value="ECO:0007669"/>
    <property type="project" value="InterPro"/>
</dbReference>
<evidence type="ECO:0000256" key="4">
    <source>
        <dbReference type="ARBA" id="ARBA00023163"/>
    </source>
</evidence>
<dbReference type="PROSITE" id="PS50110">
    <property type="entry name" value="RESPONSE_REGULATORY"/>
    <property type="match status" value="1"/>
</dbReference>
<evidence type="ECO:0000313" key="7">
    <source>
        <dbReference type="EMBL" id="MPM70491.1"/>
    </source>
</evidence>
<dbReference type="GO" id="GO:0006355">
    <property type="term" value="P:regulation of DNA-templated transcription"/>
    <property type="evidence" value="ECO:0007669"/>
    <property type="project" value="InterPro"/>
</dbReference>
<dbReference type="SMART" id="SM00421">
    <property type="entry name" value="HTH_LUXR"/>
    <property type="match status" value="1"/>
</dbReference>
<keyword evidence="4" id="KW-0804">Transcription</keyword>
<dbReference type="SMART" id="SM00448">
    <property type="entry name" value="REC"/>
    <property type="match status" value="1"/>
</dbReference>
<protein>
    <submittedName>
        <fullName evidence="7">Transcriptional regulatory protein LiaR</fullName>
    </submittedName>
</protein>
<comment type="caution">
    <text evidence="7">The sequence shown here is derived from an EMBL/GenBank/DDBJ whole genome shotgun (WGS) entry which is preliminary data.</text>
</comment>
<dbReference type="PROSITE" id="PS50043">
    <property type="entry name" value="HTH_LUXR_2"/>
    <property type="match status" value="1"/>
</dbReference>
<feature type="domain" description="HTH luxR-type" evidence="5">
    <location>
        <begin position="148"/>
        <end position="213"/>
    </location>
</feature>
<dbReference type="Pfam" id="PF00196">
    <property type="entry name" value="GerE"/>
    <property type="match status" value="1"/>
</dbReference>
<sequence>MIGEPDQGTIRVLLVEDEALAQRAIAAYLAVADGIQLVGVANDGLEAIQLATEVAADVAIVDIHMPRLNGIETTRRLTRSPFNLKVLCFTALASDELLIDALSAGASGFLLKSDSPELIQHGVRSAHSGDALISPQLVCQVLARVQTRTQPPADLSATEVDLVRLIGYGLTNAQIGTRLGYSISTVKTYVSRLLTRLDRRNRAEIATLAYEWGLVDERKGQSTKVD</sequence>
<dbReference type="InterPro" id="IPR001789">
    <property type="entry name" value="Sig_transdc_resp-reg_receiver"/>
</dbReference>
<dbReference type="InterPro" id="IPR000792">
    <property type="entry name" value="Tscrpt_reg_LuxR_C"/>
</dbReference>
<dbReference type="InterPro" id="IPR058245">
    <property type="entry name" value="NreC/VraR/RcsB-like_REC"/>
</dbReference>
<proteinExistence type="predicted"/>
<dbReference type="CDD" id="cd06170">
    <property type="entry name" value="LuxR_C_like"/>
    <property type="match status" value="1"/>
</dbReference>
<dbReference type="PANTHER" id="PTHR43214">
    <property type="entry name" value="TWO-COMPONENT RESPONSE REGULATOR"/>
    <property type="match status" value="1"/>
</dbReference>
<evidence type="ECO:0000256" key="1">
    <source>
        <dbReference type="ARBA" id="ARBA00022553"/>
    </source>
</evidence>
<dbReference type="PANTHER" id="PTHR43214:SF24">
    <property type="entry name" value="TRANSCRIPTIONAL REGULATORY PROTEIN NARL-RELATED"/>
    <property type="match status" value="1"/>
</dbReference>
<dbReference type="PRINTS" id="PR00038">
    <property type="entry name" value="HTHLUXR"/>
</dbReference>
<dbReference type="CDD" id="cd17535">
    <property type="entry name" value="REC_NarL-like"/>
    <property type="match status" value="1"/>
</dbReference>
<keyword evidence="2" id="KW-0805">Transcription regulation</keyword>
<evidence type="ECO:0000259" key="6">
    <source>
        <dbReference type="PROSITE" id="PS50110"/>
    </source>
</evidence>
<evidence type="ECO:0000256" key="2">
    <source>
        <dbReference type="ARBA" id="ARBA00023015"/>
    </source>
</evidence>
<evidence type="ECO:0000259" key="5">
    <source>
        <dbReference type="PROSITE" id="PS50043"/>
    </source>
</evidence>
<dbReference type="SUPFAM" id="SSF46894">
    <property type="entry name" value="C-terminal effector domain of the bipartite response regulators"/>
    <property type="match status" value="1"/>
</dbReference>
<keyword evidence="3" id="KW-0238">DNA-binding</keyword>
<name>A0A645C0N5_9ZZZZ</name>
<dbReference type="GO" id="GO:0003677">
    <property type="term" value="F:DNA binding"/>
    <property type="evidence" value="ECO:0007669"/>
    <property type="project" value="UniProtKB-KW"/>
</dbReference>
<dbReference type="SUPFAM" id="SSF52172">
    <property type="entry name" value="CheY-like"/>
    <property type="match status" value="1"/>
</dbReference>
<accession>A0A645C0N5</accession>
<dbReference type="PROSITE" id="PS00622">
    <property type="entry name" value="HTH_LUXR_1"/>
    <property type="match status" value="1"/>
</dbReference>
<gene>
    <name evidence="7" type="primary">liaR_11</name>
    <name evidence="7" type="ORF">SDC9_117446</name>
</gene>
<dbReference type="Pfam" id="PF00072">
    <property type="entry name" value="Response_reg"/>
    <property type="match status" value="1"/>
</dbReference>
<reference evidence="7" key="1">
    <citation type="submission" date="2019-08" db="EMBL/GenBank/DDBJ databases">
        <authorList>
            <person name="Kucharzyk K."/>
            <person name="Murdoch R.W."/>
            <person name="Higgins S."/>
            <person name="Loffler F."/>
        </authorList>
    </citation>
    <scope>NUCLEOTIDE SEQUENCE</scope>
</reference>
<dbReference type="AlphaFoldDB" id="A0A645C0N5"/>
<feature type="domain" description="Response regulatory" evidence="6">
    <location>
        <begin position="11"/>
        <end position="127"/>
    </location>
</feature>